<name>A0A329SEZ0_9STRA</name>
<evidence type="ECO:0000313" key="2">
    <source>
        <dbReference type="EMBL" id="KAG3210136.1"/>
    </source>
</evidence>
<protein>
    <submittedName>
        <fullName evidence="3">Uncharacterized protein</fullName>
    </submittedName>
</protein>
<dbReference type="EMBL" id="MJFZ01000195">
    <property type="protein sequence ID" value="RAW34606.1"/>
    <property type="molecule type" value="Genomic_DNA"/>
</dbReference>
<dbReference type="OrthoDB" id="126712at2759"/>
<sequence>MQFGSEQQEGLDEEIYATTKEPECVMHCPGILDYQPKDSMVEKIKSACLAGTNNPDYKPMPLLGSSLVAYQKRAESLRFRKLVPPISRTPQSRAANSRRC</sequence>
<proteinExistence type="predicted"/>
<dbReference type="Proteomes" id="UP000760860">
    <property type="component" value="Unassembled WGS sequence"/>
</dbReference>
<evidence type="ECO:0000313" key="4">
    <source>
        <dbReference type="Proteomes" id="UP000251314"/>
    </source>
</evidence>
<gene>
    <name evidence="3" type="ORF">PC110_g9062</name>
    <name evidence="1" type="ORF">PC117_g19284</name>
    <name evidence="2" type="ORF">PC129_g18861</name>
</gene>
<evidence type="ECO:0000313" key="1">
    <source>
        <dbReference type="EMBL" id="KAG2910853.1"/>
    </source>
</evidence>
<dbReference type="Proteomes" id="UP000736787">
    <property type="component" value="Unassembled WGS sequence"/>
</dbReference>
<comment type="caution">
    <text evidence="3">The sequence shown here is derived from an EMBL/GenBank/DDBJ whole genome shotgun (WGS) entry which is preliminary data.</text>
</comment>
<dbReference type="AlphaFoldDB" id="A0A329SEZ0"/>
<keyword evidence="4" id="KW-1185">Reference proteome</keyword>
<dbReference type="VEuPathDB" id="FungiDB:PC110_g9062"/>
<dbReference type="Proteomes" id="UP000251314">
    <property type="component" value="Unassembled WGS sequence"/>
</dbReference>
<accession>A0A329SEZ0</accession>
<reference evidence="3 4" key="1">
    <citation type="submission" date="2018-01" db="EMBL/GenBank/DDBJ databases">
        <title>Draft genome of the strawberry crown rot pathogen Phytophthora cactorum.</title>
        <authorList>
            <person name="Armitage A.D."/>
            <person name="Lysoe E."/>
            <person name="Nellist C.F."/>
            <person name="Harrison R.J."/>
            <person name="Brurberg M.B."/>
        </authorList>
    </citation>
    <scope>NUCLEOTIDE SEQUENCE [LARGE SCALE GENOMIC DNA]</scope>
    <source>
        <strain evidence="3 4">10300</strain>
    </source>
</reference>
<evidence type="ECO:0000313" key="3">
    <source>
        <dbReference type="EMBL" id="RAW34606.1"/>
    </source>
</evidence>
<dbReference type="EMBL" id="RCMK01000829">
    <property type="protein sequence ID" value="KAG2910853.1"/>
    <property type="molecule type" value="Genomic_DNA"/>
</dbReference>
<dbReference type="EMBL" id="RCMV01001142">
    <property type="protein sequence ID" value="KAG3210136.1"/>
    <property type="molecule type" value="Genomic_DNA"/>
</dbReference>
<reference evidence="2" key="2">
    <citation type="submission" date="2018-05" db="EMBL/GenBank/DDBJ databases">
        <title>Effector identification in a new, highly contiguous assembly of the strawberry crown rot pathogen Phytophthora cactorum.</title>
        <authorList>
            <person name="Armitage A.D."/>
            <person name="Nellist C.F."/>
            <person name="Bates H."/>
            <person name="Vickerstaff R.J."/>
            <person name="Harrison R.J."/>
        </authorList>
    </citation>
    <scope>NUCLEOTIDE SEQUENCE</scope>
    <source>
        <strain evidence="1">4040</strain>
        <strain evidence="2">P421</strain>
    </source>
</reference>
<organism evidence="3 4">
    <name type="scientific">Phytophthora cactorum</name>
    <dbReference type="NCBI Taxonomy" id="29920"/>
    <lineage>
        <taxon>Eukaryota</taxon>
        <taxon>Sar</taxon>
        <taxon>Stramenopiles</taxon>
        <taxon>Oomycota</taxon>
        <taxon>Peronosporomycetes</taxon>
        <taxon>Peronosporales</taxon>
        <taxon>Peronosporaceae</taxon>
        <taxon>Phytophthora</taxon>
    </lineage>
</organism>